<keyword evidence="2" id="KW-1185">Reference proteome</keyword>
<proteinExistence type="predicted"/>
<name>A0A3D8SQX6_9HELO</name>
<protein>
    <submittedName>
        <fullName evidence="1">Uncharacterized protein</fullName>
    </submittedName>
</protein>
<accession>A0A3D8SQX6</accession>
<evidence type="ECO:0000313" key="2">
    <source>
        <dbReference type="Proteomes" id="UP000256645"/>
    </source>
</evidence>
<evidence type="ECO:0000313" key="1">
    <source>
        <dbReference type="EMBL" id="RDW88720.1"/>
    </source>
</evidence>
<dbReference type="AlphaFoldDB" id="A0A3D8SQX6"/>
<comment type="caution">
    <text evidence="1">The sequence shown here is derived from an EMBL/GenBank/DDBJ whole genome shotgun (WGS) entry which is preliminary data.</text>
</comment>
<gene>
    <name evidence="1" type="ORF">BP6252_00752</name>
</gene>
<dbReference type="Proteomes" id="UP000256645">
    <property type="component" value="Unassembled WGS sequence"/>
</dbReference>
<organism evidence="1 2">
    <name type="scientific">Coleophoma cylindrospora</name>
    <dbReference type="NCBI Taxonomy" id="1849047"/>
    <lineage>
        <taxon>Eukaryota</taxon>
        <taxon>Fungi</taxon>
        <taxon>Dikarya</taxon>
        <taxon>Ascomycota</taxon>
        <taxon>Pezizomycotina</taxon>
        <taxon>Leotiomycetes</taxon>
        <taxon>Helotiales</taxon>
        <taxon>Dermateaceae</taxon>
        <taxon>Coleophoma</taxon>
    </lineage>
</organism>
<reference evidence="1 2" key="1">
    <citation type="journal article" date="2018" name="IMA Fungus">
        <title>IMA Genome-F 9: Draft genome sequence of Annulohypoxylon stygium, Aspergillus mulundensis, Berkeleyomyces basicola (syn. Thielaviopsis basicola), Ceratocystis smalleyi, two Cercospora beticola strains, Coleophoma cylindrospora, Fusarium fracticaudum, Phialophora cf. hyalina, and Morchella septimelata.</title>
        <authorList>
            <person name="Wingfield B.D."/>
            <person name="Bills G.F."/>
            <person name="Dong Y."/>
            <person name="Huang W."/>
            <person name="Nel W.J."/>
            <person name="Swalarsk-Parry B.S."/>
            <person name="Vaghefi N."/>
            <person name="Wilken P.M."/>
            <person name="An Z."/>
            <person name="de Beer Z.W."/>
            <person name="De Vos L."/>
            <person name="Chen L."/>
            <person name="Duong T.A."/>
            <person name="Gao Y."/>
            <person name="Hammerbacher A."/>
            <person name="Kikkert J.R."/>
            <person name="Li Y."/>
            <person name="Li H."/>
            <person name="Li K."/>
            <person name="Li Q."/>
            <person name="Liu X."/>
            <person name="Ma X."/>
            <person name="Naidoo K."/>
            <person name="Pethybridge S.J."/>
            <person name="Sun J."/>
            <person name="Steenkamp E.T."/>
            <person name="van der Nest M.A."/>
            <person name="van Wyk S."/>
            <person name="Wingfield M.J."/>
            <person name="Xiong C."/>
            <person name="Yue Q."/>
            <person name="Zhang X."/>
        </authorList>
    </citation>
    <scope>NUCLEOTIDE SEQUENCE [LARGE SCALE GENOMIC DNA]</scope>
    <source>
        <strain evidence="1 2">BP6252</strain>
    </source>
</reference>
<sequence length="220" mass="23878">MKGSNELGSTFGSPRKPRIVFGSSNGDTALAASGKMLHPTVSSSGDQELQIATETSMTADVLRVPKIFQTTSAMEKFVALLESNDKGVAMMSKAGSKRREASGIGFETLYEKAFVVGKRDEALVSPGQNAKRRSHESEMQAEVDTHLLAVVEDPQVIRIIGKCFLDRGYGSRNVMLGERRDCDGHVITSRWQPIRLLSQGDDDDRSGVCLWNVTRDAAGG</sequence>
<dbReference type="EMBL" id="PDLM01000001">
    <property type="protein sequence ID" value="RDW88720.1"/>
    <property type="molecule type" value="Genomic_DNA"/>
</dbReference>